<evidence type="ECO:0000313" key="2">
    <source>
        <dbReference type="EMBL" id="SHO64521.1"/>
    </source>
</evidence>
<dbReference type="InterPro" id="IPR016181">
    <property type="entry name" value="Acyl_CoA_acyltransferase"/>
</dbReference>
<reference evidence="2 3" key="1">
    <citation type="submission" date="2016-12" db="EMBL/GenBank/DDBJ databases">
        <authorList>
            <person name="Song W.-J."/>
            <person name="Kurnit D.M."/>
        </authorList>
    </citation>
    <scope>NUCLEOTIDE SEQUENCE [LARGE SCALE GENOMIC DNA]</scope>
    <source>
        <strain evidence="2 3">DSM 19599</strain>
    </source>
</reference>
<dbReference type="AlphaFoldDB" id="A0A1M7ZI06"/>
<dbReference type="OrthoDB" id="7348753at2"/>
<dbReference type="PROSITE" id="PS51186">
    <property type="entry name" value="GNAT"/>
    <property type="match status" value="1"/>
</dbReference>
<name>A0A1M7ZI06_9HYPH</name>
<accession>A0A1M7ZI06</accession>
<feature type="domain" description="N-acetyltransferase" evidence="1">
    <location>
        <begin position="7"/>
        <end position="171"/>
    </location>
</feature>
<dbReference type="Proteomes" id="UP000186406">
    <property type="component" value="Unassembled WGS sequence"/>
</dbReference>
<sequence length="243" mass="27620">MTSTDDITIRRLDSTFIEPIFEMHNRVYEEIGRDDLYRARDHDHIADLFGEDGLCFGAFLGGRLVGYSSVRFPSAEGEGLAAQLGFAPAQRRYIAECDASCVLPDARGRRLQERLIEVRARGGLARGRVLGMAIVGPMNVYSLRNFLQYGMRGVALHRIASGEDRMVMARDHSELPNRIENNRERRPVGISRDEILAILRSGGQLDRVIQDGDEWHYEFVWFAHIADERSWVDAFNAKDFFGL</sequence>
<dbReference type="GO" id="GO:0016747">
    <property type="term" value="F:acyltransferase activity, transferring groups other than amino-acyl groups"/>
    <property type="evidence" value="ECO:0007669"/>
    <property type="project" value="InterPro"/>
</dbReference>
<keyword evidence="3" id="KW-1185">Reference proteome</keyword>
<organism evidence="2 3">
    <name type="scientific">Pseudoxanthobacter soli DSM 19599</name>
    <dbReference type="NCBI Taxonomy" id="1123029"/>
    <lineage>
        <taxon>Bacteria</taxon>
        <taxon>Pseudomonadati</taxon>
        <taxon>Pseudomonadota</taxon>
        <taxon>Alphaproteobacteria</taxon>
        <taxon>Hyphomicrobiales</taxon>
        <taxon>Segnochrobactraceae</taxon>
        <taxon>Pseudoxanthobacter</taxon>
    </lineage>
</organism>
<evidence type="ECO:0000259" key="1">
    <source>
        <dbReference type="PROSITE" id="PS51186"/>
    </source>
</evidence>
<dbReference type="Gene3D" id="3.40.630.30">
    <property type="match status" value="1"/>
</dbReference>
<dbReference type="SUPFAM" id="SSF55729">
    <property type="entry name" value="Acyl-CoA N-acyltransferases (Nat)"/>
    <property type="match status" value="1"/>
</dbReference>
<gene>
    <name evidence="2" type="ORF">SAMN02745172_01740</name>
</gene>
<dbReference type="RefSeq" id="WP_073627649.1">
    <property type="nucleotide sequence ID" value="NZ_FRXO01000003.1"/>
</dbReference>
<evidence type="ECO:0000313" key="3">
    <source>
        <dbReference type="Proteomes" id="UP000186406"/>
    </source>
</evidence>
<protein>
    <recommendedName>
        <fullName evidence="1">N-acetyltransferase domain-containing protein</fullName>
    </recommendedName>
</protein>
<proteinExistence type="predicted"/>
<dbReference type="STRING" id="1123029.SAMN02745172_01740"/>
<dbReference type="InterPro" id="IPR000182">
    <property type="entry name" value="GNAT_dom"/>
</dbReference>
<dbReference type="EMBL" id="FRXO01000003">
    <property type="protein sequence ID" value="SHO64521.1"/>
    <property type="molecule type" value="Genomic_DNA"/>
</dbReference>